<evidence type="ECO:0000256" key="7">
    <source>
        <dbReference type="ARBA" id="ARBA00022858"/>
    </source>
</evidence>
<keyword evidence="5" id="KW-0964">Secreted</keyword>
<evidence type="ECO:0000256" key="12">
    <source>
        <dbReference type="ARBA" id="ARBA00029391"/>
    </source>
</evidence>
<evidence type="ECO:0000256" key="13">
    <source>
        <dbReference type="ARBA" id="ARBA00033182"/>
    </source>
</evidence>
<dbReference type="GO" id="GO:0042310">
    <property type="term" value="P:vasoconstriction"/>
    <property type="evidence" value="ECO:0007669"/>
    <property type="project" value="UniProtKB-KW"/>
</dbReference>
<comment type="subcellular location">
    <subcellularLocation>
        <location evidence="2">Secreted</location>
    </subcellularLocation>
</comment>
<feature type="signal peptide" evidence="16">
    <location>
        <begin position="1"/>
        <end position="20"/>
    </location>
</feature>
<dbReference type="GO" id="GO:0003081">
    <property type="term" value="P:regulation of systemic arterial blood pressure by renin-angiotensin"/>
    <property type="evidence" value="ECO:0007669"/>
    <property type="project" value="InterPro"/>
</dbReference>
<dbReference type="PANTHER" id="PTHR11461">
    <property type="entry name" value="SERINE PROTEASE INHIBITOR, SERPIN"/>
    <property type="match status" value="1"/>
</dbReference>
<evidence type="ECO:0000313" key="19">
    <source>
        <dbReference type="Proteomes" id="UP000261420"/>
    </source>
</evidence>
<evidence type="ECO:0000256" key="14">
    <source>
        <dbReference type="ARBA" id="ARBA00046068"/>
    </source>
</evidence>
<comment type="function">
    <text evidence="12">Is a ligand for the G-protein coupled receptor MAS1. Has vasodilator and antidiuretic effects. Has an antithrombotic effect that involves MAS1-mediated release of nitric oxide from platelets.</text>
</comment>
<dbReference type="InterPro" id="IPR000227">
    <property type="entry name" value="Angiotensinogen"/>
</dbReference>
<organism evidence="18 19">
    <name type="scientific">Seriola dumerili</name>
    <name type="common">Greater amberjack</name>
    <name type="synonym">Caranx dumerili</name>
    <dbReference type="NCBI Taxonomy" id="41447"/>
    <lineage>
        <taxon>Eukaryota</taxon>
        <taxon>Metazoa</taxon>
        <taxon>Chordata</taxon>
        <taxon>Craniata</taxon>
        <taxon>Vertebrata</taxon>
        <taxon>Euteleostomi</taxon>
        <taxon>Actinopterygii</taxon>
        <taxon>Neopterygii</taxon>
        <taxon>Teleostei</taxon>
        <taxon>Neoteleostei</taxon>
        <taxon>Acanthomorphata</taxon>
        <taxon>Carangaria</taxon>
        <taxon>Carangiformes</taxon>
        <taxon>Carangidae</taxon>
        <taxon>Seriola</taxon>
    </lineage>
</organism>
<dbReference type="Ensembl" id="ENSSDUT00000022885.1">
    <property type="protein sequence ID" value="ENSSDUP00000022473.1"/>
    <property type="gene ID" value="ENSSDUG00000016338.1"/>
</dbReference>
<dbReference type="InterPro" id="IPR023796">
    <property type="entry name" value="Serpin_dom"/>
</dbReference>
<proteinExistence type="inferred from homology"/>
<keyword evidence="7" id="KW-0838">Vasoactive</keyword>
<evidence type="ECO:0000256" key="1">
    <source>
        <dbReference type="ARBA" id="ARBA00002747"/>
    </source>
</evidence>
<dbReference type="GO" id="GO:0004867">
    <property type="term" value="F:serine-type endopeptidase inhibitor activity"/>
    <property type="evidence" value="ECO:0007669"/>
    <property type="project" value="InterPro"/>
</dbReference>
<evidence type="ECO:0000256" key="11">
    <source>
        <dbReference type="ARBA" id="ARBA00029380"/>
    </source>
</evidence>
<evidence type="ECO:0000256" key="15">
    <source>
        <dbReference type="RuleBase" id="RU000411"/>
    </source>
</evidence>
<protein>
    <recommendedName>
        <fullName evidence="4">Angiotensinogen</fullName>
    </recommendedName>
    <alternativeName>
        <fullName evidence="13">Serpin A8</fullName>
    </alternativeName>
</protein>
<evidence type="ECO:0000256" key="4">
    <source>
        <dbReference type="ARBA" id="ARBA00015105"/>
    </source>
</evidence>
<dbReference type="GeneTree" id="ENSGT00890000139531"/>
<sequence length="338" mass="37576">MQRSPLLVLLLCCCLSGSQANRVYVHPFSLFAAENVSCETLQTQTSKPLETLPVTPLDIEVLTPDSRDQSTLDAQRQNITERTAVLAELLNSLGLRMYQGLSSKQHSTNTLLSPVNTYGSLVTFYLGASKKTARPFQLLLGLSSVNDREDCVSLVDGHKVLKTLQSINSLVDDGPKDEITTQVWAFTRQNVQLSQDFIQGTQDFSDASFIRSVDFSKPQEAEQLVNNFVEKTSDKKVKSIFQGLNSSSDLLFISTFNFQGNWRTAFQPEKTSMQEFHVDQTTTVMAPLMTHTGQYHYLNDKVNLISTCQLHIHAANLPHSTTPQRCSVGVRSGDRGGH</sequence>
<dbReference type="GO" id="GO:0042981">
    <property type="term" value="P:regulation of apoptotic process"/>
    <property type="evidence" value="ECO:0007669"/>
    <property type="project" value="TreeGrafter"/>
</dbReference>
<evidence type="ECO:0000256" key="16">
    <source>
        <dbReference type="SAM" id="SignalP"/>
    </source>
</evidence>
<dbReference type="AlphaFoldDB" id="A0A3B4UVH1"/>
<reference evidence="18" key="1">
    <citation type="submission" date="2025-08" db="UniProtKB">
        <authorList>
            <consortium name="Ensembl"/>
        </authorList>
    </citation>
    <scope>IDENTIFICATION</scope>
</reference>
<evidence type="ECO:0000259" key="17">
    <source>
        <dbReference type="SMART" id="SM00093"/>
    </source>
</evidence>
<comment type="function">
    <text evidence="1">Essential component of the renin-angiotensin system (RAS), a potent regulator of blood pressure, body fluid and electrolyte homeostasis.</text>
</comment>
<keyword evidence="8" id="KW-1015">Disulfide bond</keyword>
<dbReference type="PRINTS" id="PR00654">
    <property type="entry name" value="ANGIOTENSNGN"/>
</dbReference>
<keyword evidence="10" id="KW-0839">Vasoconstrictor</keyword>
<reference evidence="18" key="2">
    <citation type="submission" date="2025-09" db="UniProtKB">
        <authorList>
            <consortium name="Ensembl"/>
        </authorList>
    </citation>
    <scope>IDENTIFICATION</scope>
</reference>
<dbReference type="Gene3D" id="3.30.497.10">
    <property type="entry name" value="Antithrombin, subunit I, domain 2"/>
    <property type="match status" value="1"/>
</dbReference>
<evidence type="ECO:0000256" key="2">
    <source>
        <dbReference type="ARBA" id="ARBA00004613"/>
    </source>
</evidence>
<dbReference type="SUPFAM" id="SSF56574">
    <property type="entry name" value="Serpins"/>
    <property type="match status" value="1"/>
</dbReference>
<dbReference type="InterPro" id="IPR042178">
    <property type="entry name" value="Serpin_sf_1"/>
</dbReference>
<feature type="chain" id="PRO_5017365507" description="Angiotensinogen" evidence="16">
    <location>
        <begin position="21"/>
        <end position="338"/>
    </location>
</feature>
<evidence type="ECO:0000256" key="10">
    <source>
        <dbReference type="ARBA" id="ARBA00023322"/>
    </source>
</evidence>
<dbReference type="Pfam" id="PF00079">
    <property type="entry name" value="Serpin"/>
    <property type="match status" value="1"/>
</dbReference>
<evidence type="ECO:0000313" key="18">
    <source>
        <dbReference type="Ensembl" id="ENSSDUP00000022473.1"/>
    </source>
</evidence>
<accession>A0A3B4UVH1</accession>
<dbReference type="InterPro" id="IPR036186">
    <property type="entry name" value="Serpin_sf"/>
</dbReference>
<dbReference type="Proteomes" id="UP000261420">
    <property type="component" value="Unplaced"/>
</dbReference>
<evidence type="ECO:0000256" key="5">
    <source>
        <dbReference type="ARBA" id="ARBA00022525"/>
    </source>
</evidence>
<evidence type="ECO:0000256" key="6">
    <source>
        <dbReference type="ARBA" id="ARBA00022729"/>
    </source>
</evidence>
<keyword evidence="6 16" id="KW-0732">Signal</keyword>
<comment type="function">
    <text evidence="11">Stimulates aldosterone release.</text>
</comment>
<comment type="function">
    <text evidence="14">Acts directly on vascular smooth muscle as a potent vasoconstrictor, affects cardiac contractility and heart rate through its action on the sympathetic nervous system, and alters renal sodium and water absorption through its ability to stimulate the zona glomerulosa cells of the adrenal cortex to synthesize and secrete aldosterone. Acts by binding to angiotensin receptors AGTR1 and AGTR2. Also binds the DEAR/FBXW7-AS1 receptor.</text>
</comment>
<keyword evidence="9" id="KW-0325">Glycoprotein</keyword>
<feature type="domain" description="Serpin" evidence="17">
    <location>
        <begin position="95"/>
        <end position="336"/>
    </location>
</feature>
<evidence type="ECO:0000256" key="3">
    <source>
        <dbReference type="ARBA" id="ARBA00009500"/>
    </source>
</evidence>
<dbReference type="GO" id="GO:0005615">
    <property type="term" value="C:extracellular space"/>
    <property type="evidence" value="ECO:0007669"/>
    <property type="project" value="InterPro"/>
</dbReference>
<dbReference type="Gene3D" id="2.30.39.10">
    <property type="entry name" value="Alpha-1-antitrypsin, domain 1"/>
    <property type="match status" value="1"/>
</dbReference>
<dbReference type="InterPro" id="IPR000215">
    <property type="entry name" value="Serpin_fam"/>
</dbReference>
<evidence type="ECO:0000256" key="8">
    <source>
        <dbReference type="ARBA" id="ARBA00023157"/>
    </source>
</evidence>
<comment type="similarity">
    <text evidence="3 15">Belongs to the serpin family.</text>
</comment>
<name>A0A3B4UVH1_SERDU</name>
<keyword evidence="19" id="KW-1185">Reference proteome</keyword>
<dbReference type="PANTHER" id="PTHR11461:SF13">
    <property type="entry name" value="ANGIOTENSINOGEN"/>
    <property type="match status" value="1"/>
</dbReference>
<dbReference type="InterPro" id="IPR042185">
    <property type="entry name" value="Serpin_sf_2"/>
</dbReference>
<evidence type="ECO:0000256" key="9">
    <source>
        <dbReference type="ARBA" id="ARBA00023180"/>
    </source>
</evidence>
<dbReference type="SMART" id="SM00093">
    <property type="entry name" value="SERPIN"/>
    <property type="match status" value="1"/>
</dbReference>